<reference evidence="2" key="3">
    <citation type="submission" date="2015-04" db="UniProtKB">
        <authorList>
            <consortium name="EnsemblPlants"/>
        </authorList>
    </citation>
    <scope>IDENTIFICATION</scope>
    <source>
        <strain evidence="2">cv. Jemalong A17</strain>
    </source>
</reference>
<gene>
    <name evidence="1" type="ordered locus">MTR_2g029720</name>
</gene>
<evidence type="ECO:0000313" key="3">
    <source>
        <dbReference type="Proteomes" id="UP000002051"/>
    </source>
</evidence>
<protein>
    <submittedName>
        <fullName evidence="1 2">Uncharacterized protein</fullName>
    </submittedName>
</protein>
<dbReference type="EnsemblPlants" id="AES64735">
    <property type="protein sequence ID" value="AES64735"/>
    <property type="gene ID" value="MTR_2g029720"/>
</dbReference>
<reference evidence="1 3" key="1">
    <citation type="journal article" date="2011" name="Nature">
        <title>The Medicago genome provides insight into the evolution of rhizobial symbioses.</title>
        <authorList>
            <person name="Young N.D."/>
            <person name="Debelle F."/>
            <person name="Oldroyd G.E."/>
            <person name="Geurts R."/>
            <person name="Cannon S.B."/>
            <person name="Udvardi M.K."/>
            <person name="Benedito V.A."/>
            <person name="Mayer K.F."/>
            <person name="Gouzy J."/>
            <person name="Schoof H."/>
            <person name="Van de Peer Y."/>
            <person name="Proost S."/>
            <person name="Cook D.R."/>
            <person name="Meyers B.C."/>
            <person name="Spannagl M."/>
            <person name="Cheung F."/>
            <person name="De Mita S."/>
            <person name="Krishnakumar V."/>
            <person name="Gundlach H."/>
            <person name="Zhou S."/>
            <person name="Mudge J."/>
            <person name="Bharti A.K."/>
            <person name="Murray J.D."/>
            <person name="Naoumkina M.A."/>
            <person name="Rosen B."/>
            <person name="Silverstein K.A."/>
            <person name="Tang H."/>
            <person name="Rombauts S."/>
            <person name="Zhao P.X."/>
            <person name="Zhou P."/>
            <person name="Barbe V."/>
            <person name="Bardou P."/>
            <person name="Bechner M."/>
            <person name="Bellec A."/>
            <person name="Berger A."/>
            <person name="Berges H."/>
            <person name="Bidwell S."/>
            <person name="Bisseling T."/>
            <person name="Choisne N."/>
            <person name="Couloux A."/>
            <person name="Denny R."/>
            <person name="Deshpande S."/>
            <person name="Dai X."/>
            <person name="Doyle J.J."/>
            <person name="Dudez A.M."/>
            <person name="Farmer A.D."/>
            <person name="Fouteau S."/>
            <person name="Franken C."/>
            <person name="Gibelin C."/>
            <person name="Gish J."/>
            <person name="Goldstein S."/>
            <person name="Gonzalez A.J."/>
            <person name="Green P.J."/>
            <person name="Hallab A."/>
            <person name="Hartog M."/>
            <person name="Hua A."/>
            <person name="Humphray S.J."/>
            <person name="Jeong D.H."/>
            <person name="Jing Y."/>
            <person name="Jocker A."/>
            <person name="Kenton S.M."/>
            <person name="Kim D.J."/>
            <person name="Klee K."/>
            <person name="Lai H."/>
            <person name="Lang C."/>
            <person name="Lin S."/>
            <person name="Macmil S.L."/>
            <person name="Magdelenat G."/>
            <person name="Matthews L."/>
            <person name="McCorrison J."/>
            <person name="Monaghan E.L."/>
            <person name="Mun J.H."/>
            <person name="Najar F.Z."/>
            <person name="Nicholson C."/>
            <person name="Noirot C."/>
            <person name="O'Bleness M."/>
            <person name="Paule C.R."/>
            <person name="Poulain J."/>
            <person name="Prion F."/>
            <person name="Qin B."/>
            <person name="Qu C."/>
            <person name="Retzel E.F."/>
            <person name="Riddle C."/>
            <person name="Sallet E."/>
            <person name="Samain S."/>
            <person name="Samson N."/>
            <person name="Sanders I."/>
            <person name="Saurat O."/>
            <person name="Scarpelli C."/>
            <person name="Schiex T."/>
            <person name="Segurens B."/>
            <person name="Severin A.J."/>
            <person name="Sherrier D.J."/>
            <person name="Shi R."/>
            <person name="Sims S."/>
            <person name="Singer S.R."/>
            <person name="Sinharoy S."/>
            <person name="Sterck L."/>
            <person name="Viollet A."/>
            <person name="Wang B.B."/>
            <person name="Wang K."/>
            <person name="Wang M."/>
            <person name="Wang X."/>
            <person name="Warfsmann J."/>
            <person name="Weissenbach J."/>
            <person name="White D.D."/>
            <person name="White J.D."/>
            <person name="Wiley G.B."/>
            <person name="Wincker P."/>
            <person name="Xing Y."/>
            <person name="Yang L."/>
            <person name="Yao Z."/>
            <person name="Ying F."/>
            <person name="Zhai J."/>
            <person name="Zhou L."/>
            <person name="Zuber A."/>
            <person name="Denarie J."/>
            <person name="Dixon R.A."/>
            <person name="May G.D."/>
            <person name="Schwartz D.C."/>
            <person name="Rogers J."/>
            <person name="Quetier F."/>
            <person name="Town C.D."/>
            <person name="Roe B.A."/>
        </authorList>
    </citation>
    <scope>NUCLEOTIDE SEQUENCE [LARGE SCALE GENOMIC DNA]</scope>
    <source>
        <strain evidence="1">A17</strain>
        <strain evidence="2 3">cv. Jemalong A17</strain>
    </source>
</reference>
<evidence type="ECO:0000313" key="1">
    <source>
        <dbReference type="EMBL" id="AES64735.1"/>
    </source>
</evidence>
<dbReference type="Proteomes" id="UP000002051">
    <property type="component" value="Chromosome 2"/>
</dbReference>
<dbReference type="HOGENOM" id="CLU_2625653_0_0_1"/>
<organism evidence="1 3">
    <name type="scientific">Medicago truncatula</name>
    <name type="common">Barrel medic</name>
    <name type="synonym">Medicago tribuloides</name>
    <dbReference type="NCBI Taxonomy" id="3880"/>
    <lineage>
        <taxon>Eukaryota</taxon>
        <taxon>Viridiplantae</taxon>
        <taxon>Streptophyta</taxon>
        <taxon>Embryophyta</taxon>
        <taxon>Tracheophyta</taxon>
        <taxon>Spermatophyta</taxon>
        <taxon>Magnoliopsida</taxon>
        <taxon>eudicotyledons</taxon>
        <taxon>Gunneridae</taxon>
        <taxon>Pentapetalae</taxon>
        <taxon>rosids</taxon>
        <taxon>fabids</taxon>
        <taxon>Fabales</taxon>
        <taxon>Fabaceae</taxon>
        <taxon>Papilionoideae</taxon>
        <taxon>50 kb inversion clade</taxon>
        <taxon>NPAAA clade</taxon>
        <taxon>Hologalegina</taxon>
        <taxon>IRL clade</taxon>
        <taxon>Trifolieae</taxon>
        <taxon>Medicago</taxon>
    </lineage>
</organism>
<dbReference type="PaxDb" id="3880-AES64735"/>
<reference evidence="1 3" key="2">
    <citation type="journal article" date="2014" name="BMC Genomics">
        <title>An improved genome release (version Mt4.0) for the model legume Medicago truncatula.</title>
        <authorList>
            <person name="Tang H."/>
            <person name="Krishnakumar V."/>
            <person name="Bidwell S."/>
            <person name="Rosen B."/>
            <person name="Chan A."/>
            <person name="Zhou S."/>
            <person name="Gentzbittel L."/>
            <person name="Childs K.L."/>
            <person name="Yandell M."/>
            <person name="Gundlach H."/>
            <person name="Mayer K.F."/>
            <person name="Schwartz D.C."/>
            <person name="Town C.D."/>
        </authorList>
    </citation>
    <scope>GENOME REANNOTATION</scope>
    <source>
        <strain evidence="2 3">cv. Jemalong A17</strain>
    </source>
</reference>
<keyword evidence="3" id="KW-1185">Reference proteome</keyword>
<accession>G7IJT2</accession>
<dbReference type="AlphaFoldDB" id="G7IJT2"/>
<name>G7IJT2_MEDTR</name>
<dbReference type="EMBL" id="CM001218">
    <property type="protein sequence ID" value="AES64735.1"/>
    <property type="molecule type" value="Genomic_DNA"/>
</dbReference>
<evidence type="ECO:0000313" key="2">
    <source>
        <dbReference type="EnsemblPlants" id="AES64735"/>
    </source>
</evidence>
<sequence length="78" mass="8789">MRGLDIWSVNINGGWLDSGNLIADGPMNHGGDSDTIYKIMVEYNTTLQNQLMRRGLHQLINTLSGHLLSDVRLFNDNF</sequence>
<proteinExistence type="predicted"/>